<dbReference type="EMBL" id="CP081294">
    <property type="protein sequence ID" value="QZD94279.1"/>
    <property type="molecule type" value="Genomic_DNA"/>
</dbReference>
<evidence type="ECO:0000313" key="6">
    <source>
        <dbReference type="Proteomes" id="UP000824321"/>
    </source>
</evidence>
<organism evidence="5 6">
    <name type="scientific">Qipengyuania gelatinilytica</name>
    <dbReference type="NCBI Taxonomy" id="2867231"/>
    <lineage>
        <taxon>Bacteria</taxon>
        <taxon>Pseudomonadati</taxon>
        <taxon>Pseudomonadota</taxon>
        <taxon>Alphaproteobacteria</taxon>
        <taxon>Sphingomonadales</taxon>
        <taxon>Erythrobacteraceae</taxon>
        <taxon>Qipengyuania</taxon>
    </lineage>
</organism>
<protein>
    <submittedName>
        <fullName evidence="5">Helix-turn-helix transcriptional regulator</fullName>
    </submittedName>
</protein>
<dbReference type="InterPro" id="IPR018060">
    <property type="entry name" value="HTH_AraC"/>
</dbReference>
<proteinExistence type="predicted"/>
<dbReference type="SMART" id="SM00342">
    <property type="entry name" value="HTH_ARAC"/>
    <property type="match status" value="1"/>
</dbReference>
<evidence type="ECO:0000256" key="2">
    <source>
        <dbReference type="ARBA" id="ARBA00023125"/>
    </source>
</evidence>
<dbReference type="PANTHER" id="PTHR46796">
    <property type="entry name" value="HTH-TYPE TRANSCRIPTIONAL ACTIVATOR RHAS-RELATED"/>
    <property type="match status" value="1"/>
</dbReference>
<dbReference type="RefSeq" id="WP_221430027.1">
    <property type="nucleotide sequence ID" value="NZ_CP081294.1"/>
</dbReference>
<keyword evidence="1" id="KW-0805">Transcription regulation</keyword>
<name>A0ABX9A1R8_9SPHN</name>
<dbReference type="PROSITE" id="PS01124">
    <property type="entry name" value="HTH_ARAC_FAMILY_2"/>
    <property type="match status" value="1"/>
</dbReference>
<gene>
    <name evidence="5" type="ORF">K3136_09245</name>
</gene>
<evidence type="ECO:0000256" key="1">
    <source>
        <dbReference type="ARBA" id="ARBA00023015"/>
    </source>
</evidence>
<dbReference type="Gene3D" id="1.10.10.60">
    <property type="entry name" value="Homeodomain-like"/>
    <property type="match status" value="1"/>
</dbReference>
<dbReference type="Proteomes" id="UP000824321">
    <property type="component" value="Chromosome"/>
</dbReference>
<dbReference type="Pfam" id="PF12833">
    <property type="entry name" value="HTH_18"/>
    <property type="match status" value="1"/>
</dbReference>
<evidence type="ECO:0000313" key="5">
    <source>
        <dbReference type="EMBL" id="QZD94279.1"/>
    </source>
</evidence>
<evidence type="ECO:0000256" key="3">
    <source>
        <dbReference type="ARBA" id="ARBA00023163"/>
    </source>
</evidence>
<keyword evidence="3" id="KW-0804">Transcription</keyword>
<reference evidence="5 6" key="1">
    <citation type="submission" date="2021-08" db="EMBL/GenBank/DDBJ databases">
        <title>Comparative Genomics Analysis of the Genus Qipengyuania Reveals Extensive Genetic Diversity and Metabolic Versatility, Including the Description of Fifteen Novel Species.</title>
        <authorList>
            <person name="Liu Y."/>
        </authorList>
    </citation>
    <scope>NUCLEOTIDE SEQUENCE [LARGE SCALE GENOMIC DNA]</scope>
    <source>
        <strain evidence="5 6">1NDH1</strain>
    </source>
</reference>
<evidence type="ECO:0000259" key="4">
    <source>
        <dbReference type="PROSITE" id="PS01124"/>
    </source>
</evidence>
<dbReference type="InterPro" id="IPR050204">
    <property type="entry name" value="AraC_XylS_family_regulators"/>
</dbReference>
<keyword evidence="6" id="KW-1185">Reference proteome</keyword>
<accession>A0ABX9A1R8</accession>
<keyword evidence="2" id="KW-0238">DNA-binding</keyword>
<sequence>MSSTGSTPDGLPLSYSRAPAPDIAPWVQSLAAVDIEAATDRHECCFFSCNPAIRVFLKGKWTVETANGPFEFDTSSGSRTVYFGPQTKAMPVKVEGPMQFLLLQFHPGAPPLDQSLTHTQMLNRIECFDQGLPKDIRQAGYGPSEDREAWLDHFEGHTRRVLFDRVTQEPPELALATYRRILTDPATGVEDMARDFGISRRTLERQVKESFGISPKKVIRRARALDMAAALLGVAMPQEEAEFRLRYFDQSHMTREINAYFGMAPGVLSRQDAILLRIDLEVRQMRRLEAMGELGIEHVPWRDPDAEPTSRDD</sequence>
<feature type="domain" description="HTH araC/xylS-type" evidence="4">
    <location>
        <begin position="172"/>
        <end position="271"/>
    </location>
</feature>